<reference evidence="2 3" key="1">
    <citation type="submission" date="2020-05" db="EMBL/GenBank/DDBJ databases">
        <title>Ramlibacter rhizophilus sp. nov., isolated from rhizosphere soil of national flower Mugunghwa from South Korea.</title>
        <authorList>
            <person name="Zheng-Fei Y."/>
            <person name="Huan T."/>
        </authorList>
    </citation>
    <scope>NUCLEOTIDE SEQUENCE [LARGE SCALE GENOMIC DNA]</scope>
    <source>
        <strain evidence="2 3">H242</strain>
    </source>
</reference>
<gene>
    <name evidence="2" type="ORF">HK414_10070</name>
</gene>
<organism evidence="2 3">
    <name type="scientific">Ramlibacter terrae</name>
    <dbReference type="NCBI Taxonomy" id="2732511"/>
    <lineage>
        <taxon>Bacteria</taxon>
        <taxon>Pseudomonadati</taxon>
        <taxon>Pseudomonadota</taxon>
        <taxon>Betaproteobacteria</taxon>
        <taxon>Burkholderiales</taxon>
        <taxon>Comamonadaceae</taxon>
        <taxon>Ramlibacter</taxon>
    </lineage>
</organism>
<evidence type="ECO:0000313" key="2">
    <source>
        <dbReference type="EMBL" id="QJW84113.1"/>
    </source>
</evidence>
<dbReference type="Proteomes" id="UP000500826">
    <property type="component" value="Chromosome"/>
</dbReference>
<name>A0ABX6P416_9BURK</name>
<feature type="compositionally biased region" description="Low complexity" evidence="1">
    <location>
        <begin position="85"/>
        <end position="95"/>
    </location>
</feature>
<keyword evidence="3" id="KW-1185">Reference proteome</keyword>
<evidence type="ECO:0000256" key="1">
    <source>
        <dbReference type="SAM" id="MobiDB-lite"/>
    </source>
</evidence>
<feature type="compositionally biased region" description="Basic and acidic residues" evidence="1">
    <location>
        <begin position="70"/>
        <end position="83"/>
    </location>
</feature>
<dbReference type="EMBL" id="CP053418">
    <property type="protein sequence ID" value="QJW84113.1"/>
    <property type="molecule type" value="Genomic_DNA"/>
</dbReference>
<feature type="region of interest" description="Disordered" evidence="1">
    <location>
        <begin position="70"/>
        <end position="95"/>
    </location>
</feature>
<proteinExistence type="predicted"/>
<reference evidence="2 3" key="2">
    <citation type="submission" date="2020-05" db="EMBL/GenBank/DDBJ databases">
        <authorList>
            <person name="Khan S.A."/>
            <person name="Jeon C.O."/>
            <person name="Chun B.H."/>
        </authorList>
    </citation>
    <scope>NUCLEOTIDE SEQUENCE [LARGE SCALE GENOMIC DNA]</scope>
    <source>
        <strain evidence="2 3">H242</strain>
    </source>
</reference>
<protein>
    <submittedName>
        <fullName evidence="2">Uncharacterized protein</fullName>
    </submittedName>
</protein>
<evidence type="ECO:0000313" key="3">
    <source>
        <dbReference type="Proteomes" id="UP000500826"/>
    </source>
</evidence>
<sequence>MQLVVLLAAEGLGALTASFGAEDDVDAEAIFRHVDWVFAGRPQTVPPGVRFHAIDPQFLDTVAQPLGRERPAWSAADYREPQRMSRTSGSSGRSS</sequence>
<accession>A0ABX6P416</accession>